<evidence type="ECO:0000256" key="2">
    <source>
        <dbReference type="HAMAP-Rule" id="MF_00274"/>
    </source>
</evidence>
<dbReference type="PIRSF" id="PIRSF004555">
    <property type="entry name" value="UCP004555"/>
    <property type="match status" value="1"/>
</dbReference>
<keyword evidence="1 2" id="KW-0238">DNA-binding</keyword>
<evidence type="ECO:0000256" key="1">
    <source>
        <dbReference type="ARBA" id="ARBA00023125"/>
    </source>
</evidence>
<dbReference type="PANTHER" id="PTHR33449">
    <property type="entry name" value="NUCLEOID-ASSOCIATED PROTEIN YBAB"/>
    <property type="match status" value="1"/>
</dbReference>
<dbReference type="RefSeq" id="WP_165112821.1">
    <property type="nucleotide sequence ID" value="NZ_JAALAA010000020.1"/>
</dbReference>
<comment type="function">
    <text evidence="2">Binds to DNA and alters its conformation. May be involved in regulation of gene expression, nucleoid organization and DNA protection.</text>
</comment>
<dbReference type="InterPro" id="IPR036894">
    <property type="entry name" value="YbaB-like_sf"/>
</dbReference>
<comment type="caution">
    <text evidence="4">The sequence shown here is derived from an EMBL/GenBank/DDBJ whole genome shotgun (WGS) entry which is preliminary data.</text>
</comment>
<dbReference type="GO" id="GO:0043590">
    <property type="term" value="C:bacterial nucleoid"/>
    <property type="evidence" value="ECO:0007669"/>
    <property type="project" value="UniProtKB-UniRule"/>
</dbReference>
<comment type="similarity">
    <text evidence="2">Belongs to the YbaB/EbfC family.</text>
</comment>
<dbReference type="AlphaFoldDB" id="A0A6M1RC90"/>
<dbReference type="SUPFAM" id="SSF82607">
    <property type="entry name" value="YbaB-like"/>
    <property type="match status" value="1"/>
</dbReference>
<proteinExistence type="inferred from homology"/>
<reference evidence="4 5" key="1">
    <citation type="submission" date="2020-02" db="EMBL/GenBank/DDBJ databases">
        <title>Whole-genome analyses of novel actinobacteria.</title>
        <authorList>
            <person name="Sahin N."/>
        </authorList>
    </citation>
    <scope>NUCLEOTIDE SEQUENCE [LARGE SCALE GENOMIC DNA]</scope>
    <source>
        <strain evidence="4 5">KC13</strain>
    </source>
</reference>
<dbReference type="GO" id="GO:0003677">
    <property type="term" value="F:DNA binding"/>
    <property type="evidence" value="ECO:0007669"/>
    <property type="project" value="UniProtKB-UniRule"/>
</dbReference>
<dbReference type="Gene3D" id="3.30.1310.10">
    <property type="entry name" value="Nucleoid-associated protein YbaB-like domain"/>
    <property type="match status" value="1"/>
</dbReference>
<feature type="coiled-coil region" evidence="3">
    <location>
        <begin position="16"/>
        <end position="43"/>
    </location>
</feature>
<comment type="subcellular location">
    <subcellularLocation>
        <location evidence="2">Cytoplasm</location>
        <location evidence="2">Nucleoid</location>
    </subcellularLocation>
</comment>
<accession>A0A6M1RC90</accession>
<protein>
    <recommendedName>
        <fullName evidence="2">Nucleoid-associated protein G5C66_20720</fullName>
    </recommendedName>
</protein>
<dbReference type="Pfam" id="PF02575">
    <property type="entry name" value="YbaB_DNA_bd"/>
    <property type="match status" value="1"/>
</dbReference>
<dbReference type="PANTHER" id="PTHR33449:SF1">
    <property type="entry name" value="NUCLEOID-ASSOCIATED PROTEIN YBAB"/>
    <property type="match status" value="1"/>
</dbReference>
<dbReference type="NCBIfam" id="TIGR00103">
    <property type="entry name" value="DNA_YbaB_EbfC"/>
    <property type="match status" value="1"/>
</dbReference>
<evidence type="ECO:0000313" key="5">
    <source>
        <dbReference type="Proteomes" id="UP000483261"/>
    </source>
</evidence>
<evidence type="ECO:0000256" key="3">
    <source>
        <dbReference type="SAM" id="Coils"/>
    </source>
</evidence>
<dbReference type="Proteomes" id="UP000483261">
    <property type="component" value="Unassembled WGS sequence"/>
</dbReference>
<sequence length="130" mass="12858">MTNPLEGLGGEGGFDLNAIMQQAQALQSQIVDAQEKLAETIVDGTVAGGAVTVKLTGTGELVGVEIKQGEFDGSSPDDLEDLGAVIVAAYRDAKGKADELAGEAMGPLAGGLGGGMGAPGGGEPPFKLGF</sequence>
<name>A0A6M1RC90_9ACTN</name>
<evidence type="ECO:0000313" key="4">
    <source>
        <dbReference type="EMBL" id="NGN95149.1"/>
    </source>
</evidence>
<dbReference type="HAMAP" id="MF_00274">
    <property type="entry name" value="DNA_YbaB_EbfC"/>
    <property type="match status" value="1"/>
</dbReference>
<dbReference type="InterPro" id="IPR004401">
    <property type="entry name" value="YbaB/EbfC"/>
</dbReference>
<gene>
    <name evidence="4" type="ORF">G5C66_20720</name>
</gene>
<keyword evidence="3" id="KW-0175">Coiled coil</keyword>
<keyword evidence="2" id="KW-0963">Cytoplasm</keyword>
<organism evidence="4 5">
    <name type="scientific">Nocardioides turkmenicus</name>
    <dbReference type="NCBI Taxonomy" id="2711220"/>
    <lineage>
        <taxon>Bacteria</taxon>
        <taxon>Bacillati</taxon>
        <taxon>Actinomycetota</taxon>
        <taxon>Actinomycetes</taxon>
        <taxon>Propionibacteriales</taxon>
        <taxon>Nocardioidaceae</taxon>
        <taxon>Nocardioides</taxon>
    </lineage>
</organism>
<keyword evidence="5" id="KW-1185">Reference proteome</keyword>
<dbReference type="EMBL" id="JAALAA010000020">
    <property type="protein sequence ID" value="NGN95149.1"/>
    <property type="molecule type" value="Genomic_DNA"/>
</dbReference>
<comment type="subunit">
    <text evidence="2">Homodimer.</text>
</comment>
<dbReference type="GO" id="GO:0005829">
    <property type="term" value="C:cytosol"/>
    <property type="evidence" value="ECO:0007669"/>
    <property type="project" value="TreeGrafter"/>
</dbReference>